<comment type="caution">
    <text evidence="2">The sequence shown here is derived from an EMBL/GenBank/DDBJ whole genome shotgun (WGS) entry which is preliminary data.</text>
</comment>
<dbReference type="Pfam" id="PF13687">
    <property type="entry name" value="DUF4153"/>
    <property type="match status" value="1"/>
</dbReference>
<feature type="transmembrane region" description="Helical" evidence="1">
    <location>
        <begin position="328"/>
        <end position="346"/>
    </location>
</feature>
<gene>
    <name evidence="2" type="ORF">KHY36_06190</name>
</gene>
<keyword evidence="1" id="KW-0812">Transmembrane</keyword>
<accession>A0A943HIX5</accession>
<name>A0A943HIX5_9FIRM</name>
<evidence type="ECO:0000313" key="3">
    <source>
        <dbReference type="Proteomes" id="UP000759273"/>
    </source>
</evidence>
<reference evidence="2" key="1">
    <citation type="submission" date="2021-02" db="EMBL/GenBank/DDBJ databases">
        <title>Infant gut strain persistence is associated with maternal origin, phylogeny, and functional potential including surface adhesion and iron acquisition.</title>
        <authorList>
            <person name="Lou Y.C."/>
        </authorList>
    </citation>
    <scope>NUCLEOTIDE SEQUENCE</scope>
    <source>
        <strain evidence="2">L3_101_000M1_dasL3_101_000M1_concoct_87</strain>
    </source>
</reference>
<dbReference type="InterPro" id="IPR025291">
    <property type="entry name" value="DUF4153"/>
</dbReference>
<feature type="transmembrane region" description="Helical" evidence="1">
    <location>
        <begin position="217"/>
        <end position="239"/>
    </location>
</feature>
<feature type="transmembrane region" description="Helical" evidence="1">
    <location>
        <begin position="175"/>
        <end position="196"/>
    </location>
</feature>
<feature type="transmembrane region" description="Helical" evidence="1">
    <location>
        <begin position="295"/>
        <end position="321"/>
    </location>
</feature>
<dbReference type="EMBL" id="JAGZGG010000011">
    <property type="protein sequence ID" value="MBS5332106.1"/>
    <property type="molecule type" value="Genomic_DNA"/>
</dbReference>
<organism evidence="2 3">
    <name type="scientific">Subdoligranulum variabile</name>
    <dbReference type="NCBI Taxonomy" id="214851"/>
    <lineage>
        <taxon>Bacteria</taxon>
        <taxon>Bacillati</taxon>
        <taxon>Bacillota</taxon>
        <taxon>Clostridia</taxon>
        <taxon>Eubacteriales</taxon>
        <taxon>Oscillospiraceae</taxon>
        <taxon>Subdoligranulum</taxon>
    </lineage>
</organism>
<proteinExistence type="predicted"/>
<keyword evidence="1" id="KW-0472">Membrane</keyword>
<sequence length="408" mass="44065">MPVFAALFIVYVDCAARAAHRTAARETPIWAGCWLALSLTYPLFGYQPEPLGTWQWMAWHTFAVWYVLARCGMLAQGYSGSLVLLDGLAGVFRLPFGNFFLRVRTVFSALKTGLHGRIKARKALRVLATAALTLVLCGTAWGLLAAADANFAALGQSVADWWNSLLNNIKYIDTLMYIILSLPVGAWLYGLVFGALRRTEPPTTVAQCTAALEHARIVPRSTATVAVAALCGVYALFFAVQAGEWFAAAPLGLSAPDAAAFAVDGFWELQKILLLNFGVLAGVHFLGRAPLPKALAAVFCGFGLAFAALAAGKLAVYVVLYGLTPRRVIAGWFLGVLAVWCVLALVRVFRAIPAAHIAILVLAVSFTVLACVNMKQRIINANLARVEAGIDEEPDWGVLWECGYREET</sequence>
<evidence type="ECO:0000256" key="1">
    <source>
        <dbReference type="SAM" id="Phobius"/>
    </source>
</evidence>
<feature type="transmembrane region" description="Helical" evidence="1">
    <location>
        <begin position="81"/>
        <end position="101"/>
    </location>
</feature>
<dbReference type="AlphaFoldDB" id="A0A943HIX5"/>
<feature type="transmembrane region" description="Helical" evidence="1">
    <location>
        <begin position="352"/>
        <end position="372"/>
    </location>
</feature>
<keyword evidence="1" id="KW-1133">Transmembrane helix</keyword>
<dbReference type="Proteomes" id="UP000759273">
    <property type="component" value="Unassembled WGS sequence"/>
</dbReference>
<feature type="transmembrane region" description="Helical" evidence="1">
    <location>
        <begin position="122"/>
        <end position="144"/>
    </location>
</feature>
<protein>
    <submittedName>
        <fullName evidence="2">DUF4173 domain-containing protein</fullName>
    </submittedName>
</protein>
<evidence type="ECO:0000313" key="2">
    <source>
        <dbReference type="EMBL" id="MBS5332106.1"/>
    </source>
</evidence>